<keyword evidence="2 4" id="KW-0378">Hydrolase</keyword>
<dbReference type="AlphaFoldDB" id="A0A8K0JTV0"/>
<evidence type="ECO:0000313" key="8">
    <source>
        <dbReference type="Proteomes" id="UP000812966"/>
    </source>
</evidence>
<evidence type="ECO:0000313" key="7">
    <source>
        <dbReference type="EMBL" id="KAG7562676.1"/>
    </source>
</evidence>
<evidence type="ECO:0000256" key="5">
    <source>
        <dbReference type="SAM" id="MobiDB-lite"/>
    </source>
</evidence>
<dbReference type="PANTHER" id="PTHR13832">
    <property type="entry name" value="PROTEIN PHOSPHATASE 2C"/>
    <property type="match status" value="1"/>
</dbReference>
<feature type="region of interest" description="Disordered" evidence="5">
    <location>
        <begin position="422"/>
        <end position="447"/>
    </location>
</feature>
<evidence type="ECO:0000256" key="2">
    <source>
        <dbReference type="ARBA" id="ARBA00022801"/>
    </source>
</evidence>
<dbReference type="GO" id="GO:0046872">
    <property type="term" value="F:metal ion binding"/>
    <property type="evidence" value="ECO:0007669"/>
    <property type="project" value="UniProtKB-KW"/>
</dbReference>
<dbReference type="PROSITE" id="PS01032">
    <property type="entry name" value="PPM_1"/>
    <property type="match status" value="1"/>
</dbReference>
<comment type="caution">
    <text evidence="7">The sequence shown here is derived from an EMBL/GenBank/DDBJ whole genome shotgun (WGS) entry which is preliminary data.</text>
</comment>
<dbReference type="InterPro" id="IPR015655">
    <property type="entry name" value="PP2C"/>
</dbReference>
<dbReference type="SMART" id="SM00332">
    <property type="entry name" value="PP2Cc"/>
    <property type="match status" value="1"/>
</dbReference>
<gene>
    <name evidence="7" type="ORF">FFLO_01943</name>
</gene>
<keyword evidence="1" id="KW-0479">Metal-binding</keyword>
<dbReference type="InterPro" id="IPR036457">
    <property type="entry name" value="PPM-type-like_dom_sf"/>
</dbReference>
<accession>A0A8K0JTV0</accession>
<dbReference type="OrthoDB" id="416093at2759"/>
<dbReference type="Pfam" id="PF00481">
    <property type="entry name" value="PP2C"/>
    <property type="match status" value="1"/>
</dbReference>
<keyword evidence="3 4" id="KW-0904">Protein phosphatase</keyword>
<organism evidence="7 8">
    <name type="scientific">Filobasidium floriforme</name>
    <dbReference type="NCBI Taxonomy" id="5210"/>
    <lineage>
        <taxon>Eukaryota</taxon>
        <taxon>Fungi</taxon>
        <taxon>Dikarya</taxon>
        <taxon>Basidiomycota</taxon>
        <taxon>Agaricomycotina</taxon>
        <taxon>Tremellomycetes</taxon>
        <taxon>Filobasidiales</taxon>
        <taxon>Filobasidiaceae</taxon>
        <taxon>Filobasidium</taxon>
    </lineage>
</organism>
<evidence type="ECO:0000256" key="3">
    <source>
        <dbReference type="ARBA" id="ARBA00022912"/>
    </source>
</evidence>
<sequence>MPSRTLFRLPFSPSSYHNSIRSSSPTAGLIRNHASFTLLPSLRLLPASTPISIRFRSAERIQARRFHDYVRGQTPTGQTYKVDLDSRKIIGRVSSRGTRQYQEDRTSVHTLTLNPEDLRRSLKRHEVDWIPPGLDGGSPKLAGQVGYFAIFDGHGGQHVSEHLHKRLHGMIEEVDRVTIDETIAFTKRLGGYFKRFRGGALREWVGHPDHRDWMTLEERLTLAFLMADQLLLSREDTRRCGSTASLALLHSLDDPVQPFFVANKISLTTAHLGDTKILLCNRHTGKVEPLTERHHADARIEASRLRRIGGGLITDSFGESRWMGAVENTRSFGDGEFKPLGVTAEPEIRHRVINGADYAYMVFVTDGVSSLISNQEIIDLARNAHDPHRAATTIVNFAEDLGAEDNCSCIVAPLAGWGNVGGTDETEARREYRRRKVSSLSTRMQRM</sequence>
<dbReference type="PROSITE" id="PS51746">
    <property type="entry name" value="PPM_2"/>
    <property type="match status" value="1"/>
</dbReference>
<dbReference type="PANTHER" id="PTHR13832:SF589">
    <property type="entry name" value="[PYRUVATE DEHYDROGENASE [ACETYL-TRANSFERRING]]-PHOSPHATASE 2, MITOCHONDRIAL"/>
    <property type="match status" value="1"/>
</dbReference>
<evidence type="ECO:0000256" key="4">
    <source>
        <dbReference type="RuleBase" id="RU003465"/>
    </source>
</evidence>
<evidence type="ECO:0000256" key="1">
    <source>
        <dbReference type="ARBA" id="ARBA00022723"/>
    </source>
</evidence>
<dbReference type="GO" id="GO:0004722">
    <property type="term" value="F:protein serine/threonine phosphatase activity"/>
    <property type="evidence" value="ECO:0007669"/>
    <property type="project" value="InterPro"/>
</dbReference>
<feature type="compositionally biased region" description="Polar residues" evidence="5">
    <location>
        <begin position="438"/>
        <end position="447"/>
    </location>
</feature>
<feature type="domain" description="PPM-type phosphatase" evidence="6">
    <location>
        <begin position="89"/>
        <end position="414"/>
    </location>
</feature>
<dbReference type="SUPFAM" id="SSF81606">
    <property type="entry name" value="PP2C-like"/>
    <property type="match status" value="1"/>
</dbReference>
<protein>
    <recommendedName>
        <fullName evidence="6">PPM-type phosphatase domain-containing protein</fullName>
    </recommendedName>
</protein>
<proteinExistence type="inferred from homology"/>
<keyword evidence="8" id="KW-1185">Reference proteome</keyword>
<reference evidence="7" key="1">
    <citation type="submission" date="2020-04" db="EMBL/GenBank/DDBJ databases">
        <title>Analysis of mating type loci in Filobasidium floriforme.</title>
        <authorList>
            <person name="Nowrousian M."/>
        </authorList>
    </citation>
    <scope>NUCLEOTIDE SEQUENCE</scope>
    <source>
        <strain evidence="7">CBS 6242</strain>
    </source>
</reference>
<dbReference type="Gene3D" id="3.60.40.10">
    <property type="entry name" value="PPM-type phosphatase domain"/>
    <property type="match status" value="1"/>
</dbReference>
<dbReference type="EMBL" id="JABELV010000028">
    <property type="protein sequence ID" value="KAG7562676.1"/>
    <property type="molecule type" value="Genomic_DNA"/>
</dbReference>
<name>A0A8K0JTV0_9TREE</name>
<dbReference type="InterPro" id="IPR000222">
    <property type="entry name" value="PP2C_BS"/>
</dbReference>
<dbReference type="Proteomes" id="UP000812966">
    <property type="component" value="Unassembled WGS sequence"/>
</dbReference>
<dbReference type="InterPro" id="IPR001932">
    <property type="entry name" value="PPM-type_phosphatase-like_dom"/>
</dbReference>
<dbReference type="CDD" id="cd00143">
    <property type="entry name" value="PP2Cc"/>
    <property type="match status" value="1"/>
</dbReference>
<evidence type="ECO:0000259" key="6">
    <source>
        <dbReference type="PROSITE" id="PS51746"/>
    </source>
</evidence>
<comment type="similarity">
    <text evidence="4">Belongs to the PP2C family.</text>
</comment>